<reference evidence="1 2" key="1">
    <citation type="submission" date="2023-12" db="EMBL/GenBank/DDBJ databases">
        <title>Amycolatopsis sp. V23-08.</title>
        <authorList>
            <person name="Somphong A."/>
        </authorList>
    </citation>
    <scope>NUCLEOTIDE SEQUENCE [LARGE SCALE GENOMIC DNA]</scope>
    <source>
        <strain evidence="1 2">V23-08</strain>
    </source>
</reference>
<comment type="caution">
    <text evidence="1">The sequence shown here is derived from an EMBL/GenBank/DDBJ whole genome shotgun (WGS) entry which is preliminary data.</text>
</comment>
<dbReference type="InterPro" id="IPR038056">
    <property type="entry name" value="YjbR-like_sf"/>
</dbReference>
<proteinExistence type="predicted"/>
<dbReference type="Gene3D" id="3.90.1150.30">
    <property type="match status" value="1"/>
</dbReference>
<evidence type="ECO:0000313" key="2">
    <source>
        <dbReference type="Proteomes" id="UP001304298"/>
    </source>
</evidence>
<keyword evidence="1" id="KW-0238">DNA-binding</keyword>
<dbReference type="Pfam" id="PF04237">
    <property type="entry name" value="YjbR"/>
    <property type="match status" value="1"/>
</dbReference>
<organism evidence="1 2">
    <name type="scientific">Amycolatopsis heterodermiae</name>
    <dbReference type="NCBI Taxonomy" id="3110235"/>
    <lineage>
        <taxon>Bacteria</taxon>
        <taxon>Bacillati</taxon>
        <taxon>Actinomycetota</taxon>
        <taxon>Actinomycetes</taxon>
        <taxon>Pseudonocardiales</taxon>
        <taxon>Pseudonocardiaceae</taxon>
        <taxon>Amycolatopsis</taxon>
    </lineage>
</organism>
<dbReference type="EMBL" id="JAYFSI010000001">
    <property type="protein sequence ID" value="MEA5359661.1"/>
    <property type="molecule type" value="Genomic_DNA"/>
</dbReference>
<dbReference type="RefSeq" id="WP_323324938.1">
    <property type="nucleotide sequence ID" value="NZ_JAYFSI010000001.1"/>
</dbReference>
<evidence type="ECO:0000313" key="1">
    <source>
        <dbReference type="EMBL" id="MEA5359661.1"/>
    </source>
</evidence>
<keyword evidence="2" id="KW-1185">Reference proteome</keyword>
<gene>
    <name evidence="1" type="ORF">VA596_08950</name>
</gene>
<sequence>MTTWEDVVRLASELPEVEAATWYRTPALKVAGKGFARLRTEAEGGLVVMCGLDEKAALLESGDAAFFTTPHYDGYGSIIVDLDKVDVGQLRELLEEAWRLKAPRRLTT</sequence>
<protein>
    <submittedName>
        <fullName evidence="1">MmcQ/YjbR family DNA-binding protein</fullName>
    </submittedName>
</protein>
<name>A0ABU5R2X0_9PSEU</name>
<dbReference type="GO" id="GO:0003677">
    <property type="term" value="F:DNA binding"/>
    <property type="evidence" value="ECO:0007669"/>
    <property type="project" value="UniProtKB-KW"/>
</dbReference>
<dbReference type="InterPro" id="IPR058532">
    <property type="entry name" value="YjbR/MT2646/Rv2570-like"/>
</dbReference>
<dbReference type="SUPFAM" id="SSF142906">
    <property type="entry name" value="YjbR-like"/>
    <property type="match status" value="1"/>
</dbReference>
<accession>A0ABU5R2X0</accession>
<dbReference type="Proteomes" id="UP001304298">
    <property type="component" value="Unassembled WGS sequence"/>
</dbReference>